<gene>
    <name evidence="3" type="ORF">TESG_06125</name>
</gene>
<sequence length="109" mass="11767">MPVMATLVGATAVVSIASAVKEVTVILVLFLGITMGYRSRRKSTIRVLSAGSDGEESYSVGECYNLNGRDQALKTQPPSDSRRIPSLPPLPKYEGRTGDEDRQSPQEVV</sequence>
<protein>
    <submittedName>
        <fullName evidence="3">Uncharacterized protein</fullName>
    </submittedName>
</protein>
<keyword evidence="2" id="KW-1133">Transmembrane helix</keyword>
<organism evidence="3 4">
    <name type="scientific">Trichophyton tonsurans (strain CBS 112818)</name>
    <name type="common">Scalp ringworm fungus</name>
    <dbReference type="NCBI Taxonomy" id="647933"/>
    <lineage>
        <taxon>Eukaryota</taxon>
        <taxon>Fungi</taxon>
        <taxon>Dikarya</taxon>
        <taxon>Ascomycota</taxon>
        <taxon>Pezizomycotina</taxon>
        <taxon>Eurotiomycetes</taxon>
        <taxon>Eurotiomycetidae</taxon>
        <taxon>Onygenales</taxon>
        <taxon>Arthrodermataceae</taxon>
        <taxon>Trichophyton</taxon>
    </lineage>
</organism>
<dbReference type="AlphaFoldDB" id="F2S4Z6"/>
<name>F2S4Z6_TRIT1</name>
<dbReference type="HOGENOM" id="CLU_2185849_0_0_1"/>
<evidence type="ECO:0000256" key="1">
    <source>
        <dbReference type="SAM" id="MobiDB-lite"/>
    </source>
</evidence>
<feature type="transmembrane region" description="Helical" evidence="2">
    <location>
        <begin position="12"/>
        <end position="33"/>
    </location>
</feature>
<accession>F2S4Z6</accession>
<keyword evidence="4" id="KW-1185">Reference proteome</keyword>
<reference evidence="4" key="1">
    <citation type="journal article" date="2012" name="MBio">
        <title>Comparative genome analysis of Trichophyton rubrum and related dermatophytes reveals candidate genes involved in infection.</title>
        <authorList>
            <person name="Martinez D.A."/>
            <person name="Oliver B.G."/>
            <person name="Graeser Y."/>
            <person name="Goldberg J.M."/>
            <person name="Li W."/>
            <person name="Martinez-Rossi N.M."/>
            <person name="Monod M."/>
            <person name="Shelest E."/>
            <person name="Barton R.C."/>
            <person name="Birch E."/>
            <person name="Brakhage A.A."/>
            <person name="Chen Z."/>
            <person name="Gurr S.J."/>
            <person name="Heiman D."/>
            <person name="Heitman J."/>
            <person name="Kosti I."/>
            <person name="Rossi A."/>
            <person name="Saif S."/>
            <person name="Samalova M."/>
            <person name="Saunders C.W."/>
            <person name="Shea T."/>
            <person name="Summerbell R.C."/>
            <person name="Xu J."/>
            <person name="Young S."/>
            <person name="Zeng Q."/>
            <person name="Birren B.W."/>
            <person name="Cuomo C.A."/>
            <person name="White T.C."/>
        </authorList>
    </citation>
    <scope>NUCLEOTIDE SEQUENCE [LARGE SCALE GENOMIC DNA]</scope>
    <source>
        <strain evidence="4">CBS 112818</strain>
    </source>
</reference>
<dbReference type="Proteomes" id="UP000009172">
    <property type="component" value="Unassembled WGS sequence"/>
</dbReference>
<evidence type="ECO:0000313" key="4">
    <source>
        <dbReference type="Proteomes" id="UP000009172"/>
    </source>
</evidence>
<evidence type="ECO:0000256" key="2">
    <source>
        <dbReference type="SAM" id="Phobius"/>
    </source>
</evidence>
<keyword evidence="2" id="KW-0472">Membrane</keyword>
<keyword evidence="2" id="KW-0812">Transmembrane</keyword>
<evidence type="ECO:0000313" key="3">
    <source>
        <dbReference type="EMBL" id="EGD98645.1"/>
    </source>
</evidence>
<dbReference type="EMBL" id="GG698513">
    <property type="protein sequence ID" value="EGD98645.1"/>
    <property type="molecule type" value="Genomic_DNA"/>
</dbReference>
<feature type="compositionally biased region" description="Basic and acidic residues" evidence="1">
    <location>
        <begin position="93"/>
        <end position="109"/>
    </location>
</feature>
<feature type="region of interest" description="Disordered" evidence="1">
    <location>
        <begin position="70"/>
        <end position="109"/>
    </location>
</feature>
<proteinExistence type="predicted"/>